<accession>A0ACC2PLL9</accession>
<organism evidence="1 2">
    <name type="scientific">Eretmocerus hayati</name>
    <dbReference type="NCBI Taxonomy" id="131215"/>
    <lineage>
        <taxon>Eukaryota</taxon>
        <taxon>Metazoa</taxon>
        <taxon>Ecdysozoa</taxon>
        <taxon>Arthropoda</taxon>
        <taxon>Hexapoda</taxon>
        <taxon>Insecta</taxon>
        <taxon>Pterygota</taxon>
        <taxon>Neoptera</taxon>
        <taxon>Endopterygota</taxon>
        <taxon>Hymenoptera</taxon>
        <taxon>Apocrita</taxon>
        <taxon>Proctotrupomorpha</taxon>
        <taxon>Chalcidoidea</taxon>
        <taxon>Aphelinidae</taxon>
        <taxon>Aphelininae</taxon>
        <taxon>Eretmocerus</taxon>
    </lineage>
</organism>
<protein>
    <submittedName>
        <fullName evidence="1">Uncharacterized protein</fullName>
    </submittedName>
</protein>
<keyword evidence="2" id="KW-1185">Reference proteome</keyword>
<sequence length="115" mass="12686">MNLDTTKAEFAKAIQDALPDGESEEVTVKALRPAYRGIQLAVSGLPVSAVKAVLHKGHIKIKWVNATIRKRLSALRYSPISVVADCKQDEKGKPCFNCRVDRHIVAAYNNPEKCL</sequence>
<dbReference type="Proteomes" id="UP001239111">
    <property type="component" value="Chromosome 1"/>
</dbReference>
<gene>
    <name evidence="1" type="ORF">QAD02_020282</name>
</gene>
<proteinExistence type="predicted"/>
<evidence type="ECO:0000313" key="1">
    <source>
        <dbReference type="EMBL" id="KAJ8684490.1"/>
    </source>
</evidence>
<dbReference type="EMBL" id="CM056741">
    <property type="protein sequence ID" value="KAJ8684490.1"/>
    <property type="molecule type" value="Genomic_DNA"/>
</dbReference>
<name>A0ACC2PLL9_9HYME</name>
<comment type="caution">
    <text evidence="1">The sequence shown here is derived from an EMBL/GenBank/DDBJ whole genome shotgun (WGS) entry which is preliminary data.</text>
</comment>
<evidence type="ECO:0000313" key="2">
    <source>
        <dbReference type="Proteomes" id="UP001239111"/>
    </source>
</evidence>
<reference evidence="1" key="1">
    <citation type="submission" date="2023-04" db="EMBL/GenBank/DDBJ databases">
        <title>A chromosome-level genome assembly of the parasitoid wasp Eretmocerus hayati.</title>
        <authorList>
            <person name="Zhong Y."/>
            <person name="Liu S."/>
            <person name="Liu Y."/>
        </authorList>
    </citation>
    <scope>NUCLEOTIDE SEQUENCE</scope>
    <source>
        <strain evidence="1">ZJU_SS_LIU_2023</strain>
    </source>
</reference>